<dbReference type="InterPro" id="IPR041899">
    <property type="entry name" value="MAGE_WH2"/>
</dbReference>
<gene>
    <name evidence="2" type="primary">WBGene00278702</name>
</gene>
<reference evidence="2" key="2">
    <citation type="submission" date="2022-06" db="UniProtKB">
        <authorList>
            <consortium name="EnsemblMetazoa"/>
        </authorList>
    </citation>
    <scope>IDENTIFICATION</scope>
    <source>
        <strain evidence="2">PS312</strain>
    </source>
</reference>
<protein>
    <submittedName>
        <fullName evidence="2">MAGE domain-containing protein</fullName>
    </submittedName>
</protein>
<dbReference type="Proteomes" id="UP000005239">
    <property type="component" value="Unassembled WGS sequence"/>
</dbReference>
<dbReference type="OrthoDB" id="205198at2759"/>
<dbReference type="Pfam" id="PF01454">
    <property type="entry name" value="MAGE"/>
    <property type="match status" value="1"/>
</dbReference>
<accession>A0A8R1UVZ3</accession>
<feature type="region of interest" description="Disordered" evidence="1">
    <location>
        <begin position="9"/>
        <end position="45"/>
    </location>
</feature>
<feature type="compositionally biased region" description="Basic and acidic residues" evidence="1">
    <location>
        <begin position="279"/>
        <end position="288"/>
    </location>
</feature>
<keyword evidence="3" id="KW-1185">Reference proteome</keyword>
<evidence type="ECO:0000313" key="3">
    <source>
        <dbReference type="Proteomes" id="UP000005239"/>
    </source>
</evidence>
<evidence type="ECO:0000313" key="2">
    <source>
        <dbReference type="EnsemblMetazoa" id="PPA40333.1"/>
    </source>
</evidence>
<organism evidence="2 3">
    <name type="scientific">Pristionchus pacificus</name>
    <name type="common">Parasitic nematode worm</name>
    <dbReference type="NCBI Taxonomy" id="54126"/>
    <lineage>
        <taxon>Eukaryota</taxon>
        <taxon>Metazoa</taxon>
        <taxon>Ecdysozoa</taxon>
        <taxon>Nematoda</taxon>
        <taxon>Chromadorea</taxon>
        <taxon>Rhabditida</taxon>
        <taxon>Rhabditina</taxon>
        <taxon>Diplogasteromorpha</taxon>
        <taxon>Diplogasteroidea</taxon>
        <taxon>Neodiplogasteridae</taxon>
        <taxon>Pristionchus</taxon>
    </lineage>
</organism>
<evidence type="ECO:0000256" key="1">
    <source>
        <dbReference type="SAM" id="MobiDB-lite"/>
    </source>
</evidence>
<name>A0A2A6C2G8_PRIPA</name>
<proteinExistence type="predicted"/>
<sequence length="288" mass="32827">MNNFHHHFFTQIPVMSSQRSQRSQRSLKTARSRRSSITQNDYDDQESLDERIKEVAQSVLAGHARKGGLKNIEATISNTLVKKALKDAVHISEKQMKEVLGCKLTKDSDRISLSYLKKIPLAAQGSADIISEAKQGLLSVVLMFIHMTKNPLVKTDKVKEMALWEFLELLEVNQTAIHPVFGLPSKLIAPSNAAEFVSQGWLSFEKKQTERNDSEEIVYDWGPRAYAIISPHELLETFCEINGDEATDWKEHYKIGKNEDVNVPPPPPTQRKRTQSQRMKRETKEEDD</sequence>
<reference evidence="3" key="1">
    <citation type="journal article" date="2008" name="Nat. Genet.">
        <title>The Pristionchus pacificus genome provides a unique perspective on nematode lifestyle and parasitism.</title>
        <authorList>
            <person name="Dieterich C."/>
            <person name="Clifton S.W."/>
            <person name="Schuster L.N."/>
            <person name="Chinwalla A."/>
            <person name="Delehaunty K."/>
            <person name="Dinkelacker I."/>
            <person name="Fulton L."/>
            <person name="Fulton R."/>
            <person name="Godfrey J."/>
            <person name="Minx P."/>
            <person name="Mitreva M."/>
            <person name="Roeseler W."/>
            <person name="Tian H."/>
            <person name="Witte H."/>
            <person name="Yang S.P."/>
            <person name="Wilson R.K."/>
            <person name="Sommer R.J."/>
        </authorList>
    </citation>
    <scope>NUCLEOTIDE SEQUENCE [LARGE SCALE GENOMIC DNA]</scope>
    <source>
        <strain evidence="3">PS312</strain>
    </source>
</reference>
<dbReference type="GO" id="GO:0005634">
    <property type="term" value="C:nucleus"/>
    <property type="evidence" value="ECO:0000318"/>
    <property type="project" value="GO_Central"/>
</dbReference>
<dbReference type="PROSITE" id="PS50838">
    <property type="entry name" value="MAGE"/>
    <property type="match status" value="1"/>
</dbReference>
<dbReference type="PANTHER" id="PTHR11736:SF14">
    <property type="entry name" value="NSE3 HOMOLOG, SMC5-SMC6 COMPLEX COMPONENT"/>
    <property type="match status" value="1"/>
</dbReference>
<accession>A0A2A6C2G8</accession>
<dbReference type="AlphaFoldDB" id="A0A2A6C2G8"/>
<dbReference type="PANTHER" id="PTHR11736">
    <property type="entry name" value="MELANOMA-ASSOCIATED ANTIGEN MAGE ANTIGEN"/>
    <property type="match status" value="1"/>
</dbReference>
<dbReference type="InterPro" id="IPR002190">
    <property type="entry name" value="MHD_dom"/>
</dbReference>
<dbReference type="EnsemblMetazoa" id="PPA40333.1">
    <property type="protein sequence ID" value="PPA40333.1"/>
    <property type="gene ID" value="WBGene00278702"/>
</dbReference>
<dbReference type="InterPro" id="IPR037445">
    <property type="entry name" value="MAGE"/>
</dbReference>
<dbReference type="SMART" id="SM01373">
    <property type="entry name" value="MAGE"/>
    <property type="match status" value="1"/>
</dbReference>
<dbReference type="Gene3D" id="1.10.10.1210">
    <property type="entry name" value="MAGE homology domain, winged helix WH2 motif"/>
    <property type="match status" value="1"/>
</dbReference>
<feature type="compositionally biased region" description="Low complexity" evidence="1">
    <location>
        <begin position="16"/>
        <end position="26"/>
    </location>
</feature>
<feature type="region of interest" description="Disordered" evidence="1">
    <location>
        <begin position="252"/>
        <end position="288"/>
    </location>
</feature>